<organism evidence="2 3">
    <name type="scientific">Aestuariibaculum suncheonense</name>
    <dbReference type="NCBI Taxonomy" id="1028745"/>
    <lineage>
        <taxon>Bacteria</taxon>
        <taxon>Pseudomonadati</taxon>
        <taxon>Bacteroidota</taxon>
        <taxon>Flavobacteriia</taxon>
        <taxon>Flavobacteriales</taxon>
        <taxon>Flavobacteriaceae</taxon>
    </lineage>
</organism>
<proteinExistence type="predicted"/>
<dbReference type="Proteomes" id="UP000602057">
    <property type="component" value="Unassembled WGS sequence"/>
</dbReference>
<protein>
    <submittedName>
        <fullName evidence="2">Crp/Fnr family transcriptional regulator</fullName>
    </submittedName>
</protein>
<evidence type="ECO:0000313" key="3">
    <source>
        <dbReference type="Proteomes" id="UP000602057"/>
    </source>
</evidence>
<feature type="domain" description="Cyclic nucleotide-binding" evidence="1">
    <location>
        <begin position="30"/>
        <end position="114"/>
    </location>
</feature>
<dbReference type="InterPro" id="IPR018490">
    <property type="entry name" value="cNMP-bd_dom_sf"/>
</dbReference>
<evidence type="ECO:0000313" key="2">
    <source>
        <dbReference type="EMBL" id="MBD0835756.1"/>
    </source>
</evidence>
<reference evidence="2" key="1">
    <citation type="journal article" date="2013" name="Int. J. Syst. Evol. Microbiol.">
        <title>Aestuariibaculum suncheonense gen. nov., sp. nov., a marine bacterium of the family Flavobacteriaceae isolated from a tidal flat and emended descriptions of the genera Gaetbulibacter and Tamlana.</title>
        <authorList>
            <person name="Jeong S.H."/>
            <person name="Park M.S."/>
            <person name="Jin H.M."/>
            <person name="Lee K."/>
            <person name="Park W."/>
            <person name="Jeon C.O."/>
        </authorList>
    </citation>
    <scope>NUCLEOTIDE SEQUENCE</scope>
    <source>
        <strain evidence="2">SC17</strain>
    </source>
</reference>
<gene>
    <name evidence="2" type="ORF">ICJ84_09945</name>
</gene>
<name>A0A8J6UKJ9_9FLAO</name>
<accession>A0A8J6UKJ9</accession>
<dbReference type="SUPFAM" id="SSF51206">
    <property type="entry name" value="cAMP-binding domain-like"/>
    <property type="match status" value="1"/>
</dbReference>
<dbReference type="AlphaFoldDB" id="A0A8J6UKJ9"/>
<comment type="caution">
    <text evidence="2">The sequence shown here is derived from an EMBL/GenBank/DDBJ whole genome shotgun (WGS) entry which is preliminary data.</text>
</comment>
<dbReference type="InterPro" id="IPR000595">
    <property type="entry name" value="cNMP-bd_dom"/>
</dbReference>
<evidence type="ECO:0000259" key="1">
    <source>
        <dbReference type="Pfam" id="PF00027"/>
    </source>
</evidence>
<sequence>MNNFKSFIEHYVDMPHDDWQLVASVFKKVVCKKNEVLLSEGGVCEYFYFVEEGLIRCFETRNNQEITKFFIPAPYCMTSRVSFIKQIPSKENLQTLEKTVLWRVTLEQYLELMRMDSWRIFTRKMLNEVQDYMEQRLIESMTETAEARYYKIQKEAPSLINRIPQKYLASYLGIATQSLSRIRKNANRNDK</sequence>
<dbReference type="Pfam" id="PF00027">
    <property type="entry name" value="cNMP_binding"/>
    <property type="match status" value="1"/>
</dbReference>
<keyword evidence="3" id="KW-1185">Reference proteome</keyword>
<dbReference type="InterPro" id="IPR014710">
    <property type="entry name" value="RmlC-like_jellyroll"/>
</dbReference>
<dbReference type="RefSeq" id="WP_188216244.1">
    <property type="nucleotide sequence ID" value="NZ_BAABGH010000011.1"/>
</dbReference>
<dbReference type="Gene3D" id="2.60.120.10">
    <property type="entry name" value="Jelly Rolls"/>
    <property type="match status" value="1"/>
</dbReference>
<reference evidence="2" key="2">
    <citation type="submission" date="2020-09" db="EMBL/GenBank/DDBJ databases">
        <authorList>
            <person name="Wu Z."/>
        </authorList>
    </citation>
    <scope>NUCLEOTIDE SEQUENCE</scope>
    <source>
        <strain evidence="2">SC17</strain>
    </source>
</reference>
<dbReference type="CDD" id="cd00038">
    <property type="entry name" value="CAP_ED"/>
    <property type="match status" value="1"/>
</dbReference>
<dbReference type="EMBL" id="JACVXC010000003">
    <property type="protein sequence ID" value="MBD0835756.1"/>
    <property type="molecule type" value="Genomic_DNA"/>
</dbReference>